<comment type="caution">
    <text evidence="2">The sequence shown here is derived from an EMBL/GenBank/DDBJ whole genome shotgun (WGS) entry which is preliminary data.</text>
</comment>
<reference evidence="2 3" key="1">
    <citation type="submission" date="2015-08" db="EMBL/GenBank/DDBJ databases">
        <title>Emmonsia species relationships and genome sequence.</title>
        <authorList>
            <person name="Cuomo C.A."/>
            <person name="Schwartz I.S."/>
            <person name="Kenyon C."/>
            <person name="De Hoog G.S."/>
            <person name="Govender N.P."/>
            <person name="Botha A."/>
            <person name="Moreno L."/>
            <person name="De Vries M."/>
            <person name="Munoz J.F."/>
            <person name="Stielow J.B."/>
        </authorList>
    </citation>
    <scope>NUCLEOTIDE SEQUENCE [LARGE SCALE GENOMIC DNA]</scope>
    <source>
        <strain evidence="2 3">EI222</strain>
    </source>
</reference>
<dbReference type="Pfam" id="PF14749">
    <property type="entry name" value="Acyl-CoA_ox_N"/>
    <property type="match status" value="1"/>
</dbReference>
<evidence type="ECO:0000313" key="2">
    <source>
        <dbReference type="EMBL" id="OJD24422.1"/>
    </source>
</evidence>
<protein>
    <recommendedName>
        <fullName evidence="1">Acyl-coenzyme A oxidase N-terminal domain-containing protein</fullName>
    </recommendedName>
</protein>
<name>A0A1J9Q6Q5_9EURO</name>
<dbReference type="InterPro" id="IPR012258">
    <property type="entry name" value="Acyl-CoA_oxidase"/>
</dbReference>
<dbReference type="GO" id="GO:0005504">
    <property type="term" value="F:fatty acid binding"/>
    <property type="evidence" value="ECO:0007669"/>
    <property type="project" value="TreeGrafter"/>
</dbReference>
<dbReference type="GO" id="GO:0003997">
    <property type="term" value="F:acyl-CoA oxidase activity"/>
    <property type="evidence" value="ECO:0007669"/>
    <property type="project" value="InterPro"/>
</dbReference>
<evidence type="ECO:0000313" key="3">
    <source>
        <dbReference type="Proteomes" id="UP000242791"/>
    </source>
</evidence>
<dbReference type="GO" id="GO:0005777">
    <property type="term" value="C:peroxisome"/>
    <property type="evidence" value="ECO:0007669"/>
    <property type="project" value="InterPro"/>
</dbReference>
<accession>A0A1J9Q6Q5</accession>
<dbReference type="GO" id="GO:0055088">
    <property type="term" value="P:lipid homeostasis"/>
    <property type="evidence" value="ECO:0007669"/>
    <property type="project" value="TreeGrafter"/>
</dbReference>
<dbReference type="Proteomes" id="UP000242791">
    <property type="component" value="Unassembled WGS sequence"/>
</dbReference>
<dbReference type="PANTHER" id="PTHR10909:SF250">
    <property type="entry name" value="PEROXISOMAL ACYL-COENZYME A OXIDASE 1"/>
    <property type="match status" value="1"/>
</dbReference>
<organism evidence="2 3">
    <name type="scientific">Blastomyces percursus</name>
    <dbReference type="NCBI Taxonomy" id="1658174"/>
    <lineage>
        <taxon>Eukaryota</taxon>
        <taxon>Fungi</taxon>
        <taxon>Dikarya</taxon>
        <taxon>Ascomycota</taxon>
        <taxon>Pezizomycotina</taxon>
        <taxon>Eurotiomycetes</taxon>
        <taxon>Eurotiomycetidae</taxon>
        <taxon>Onygenales</taxon>
        <taxon>Ajellomycetaceae</taxon>
        <taxon>Blastomyces</taxon>
    </lineage>
</organism>
<dbReference type="SUPFAM" id="SSF56645">
    <property type="entry name" value="Acyl-CoA dehydrogenase NM domain-like"/>
    <property type="match status" value="1"/>
</dbReference>
<dbReference type="STRING" id="1658174.A0A1J9Q6Q5"/>
<dbReference type="VEuPathDB" id="FungiDB:ACJ73_04220"/>
<dbReference type="InterPro" id="IPR046373">
    <property type="entry name" value="Acyl-CoA_Oxase/DH_mid-dom_sf"/>
</dbReference>
<sequence>MAPLNKQQILMRNTRQTATIDPYRLTCILHMGKPSKDGEERFGGWSIQRVTDDQSKLPAVYANADREAVYLQGVEVGTAAFVDGIRYNHDFFYGLDQYYNLSNCTPYGLHYMMFIPTIELQGSSEQSEYWVPRAKQGKICGCYCQTELARGTFVRGIETRATLDTEKDKFINPLTLTSAKFWPGAMASSCTHGILMARLVIRGKDHGVHPFVVTLRNVDDFKPVQGVEFGDLGMEMGYSGTTNGYALFSGLRIPRNHLLMGHAKVHRDGTYVRAPT</sequence>
<gene>
    <name evidence="2" type="ORF">ACJ73_04220</name>
</gene>
<proteinExistence type="predicted"/>
<dbReference type="InterPro" id="IPR037069">
    <property type="entry name" value="AcylCoA_DH/ox_N_sf"/>
</dbReference>
<dbReference type="EMBL" id="LGTZ01000565">
    <property type="protein sequence ID" value="OJD24422.1"/>
    <property type="molecule type" value="Genomic_DNA"/>
</dbReference>
<feature type="domain" description="Acyl-coenzyme A oxidase N-terminal" evidence="1">
    <location>
        <begin position="52"/>
        <end position="140"/>
    </location>
</feature>
<dbReference type="AlphaFoldDB" id="A0A1J9Q6Q5"/>
<dbReference type="OrthoDB" id="538336at2759"/>
<dbReference type="PANTHER" id="PTHR10909">
    <property type="entry name" value="ELECTRON TRANSPORT OXIDOREDUCTASE"/>
    <property type="match status" value="1"/>
</dbReference>
<dbReference type="GO" id="GO:0033540">
    <property type="term" value="P:fatty acid beta-oxidation using acyl-CoA oxidase"/>
    <property type="evidence" value="ECO:0007669"/>
    <property type="project" value="TreeGrafter"/>
</dbReference>
<dbReference type="InterPro" id="IPR029320">
    <property type="entry name" value="Acyl-CoA_ox_N"/>
</dbReference>
<evidence type="ECO:0000259" key="1">
    <source>
        <dbReference type="Pfam" id="PF14749"/>
    </source>
</evidence>
<dbReference type="InterPro" id="IPR009100">
    <property type="entry name" value="AcylCoA_DH/oxidase_NM_dom_sf"/>
</dbReference>
<dbReference type="Gene3D" id="2.40.110.10">
    <property type="entry name" value="Butyryl-CoA Dehydrogenase, subunit A, domain 2"/>
    <property type="match status" value="1"/>
</dbReference>
<keyword evidence="3" id="KW-1185">Reference proteome</keyword>
<dbReference type="FunFam" id="2.40.110.10:FF:000075">
    <property type="entry name" value="Acyl-coenzyme A oxidase"/>
    <property type="match status" value="1"/>
</dbReference>
<dbReference type="Gene3D" id="1.10.540.10">
    <property type="entry name" value="Acyl-CoA dehydrogenase/oxidase, N-terminal domain"/>
    <property type="match status" value="1"/>
</dbReference>
<dbReference type="GO" id="GO:0071949">
    <property type="term" value="F:FAD binding"/>
    <property type="evidence" value="ECO:0007669"/>
    <property type="project" value="InterPro"/>
</dbReference>